<sequence>MPKRDGLGAAGRRLLCVLSQAKTNAFQSRPIKRQSRRARRSLPRILQIRAEGQWRAPERTSSLFRQLARSCLPRLRHQALAPLARKSASKGPSEGAQGPFQGPSKDPAAPSSRGARVISASPTPPRRGPASTSLSSTAHGLDAYTAHCQPHTGHDACHTRAAVWSTAAKHPATDVYRRDREVQEPPTG</sequence>
<keyword evidence="3" id="KW-1185">Reference proteome</keyword>
<comment type="caution">
    <text evidence="2">The sequence shown here is derived from an EMBL/GenBank/DDBJ whole genome shotgun (WGS) entry which is preliminary data.</text>
</comment>
<protein>
    <submittedName>
        <fullName evidence="2">Uncharacterized protein</fullName>
    </submittedName>
</protein>
<name>A0A9P4KF64_9PLEO</name>
<organism evidence="2 3">
    <name type="scientific">Lojkania enalia</name>
    <dbReference type="NCBI Taxonomy" id="147567"/>
    <lineage>
        <taxon>Eukaryota</taxon>
        <taxon>Fungi</taxon>
        <taxon>Dikarya</taxon>
        <taxon>Ascomycota</taxon>
        <taxon>Pezizomycotina</taxon>
        <taxon>Dothideomycetes</taxon>
        <taxon>Pleosporomycetidae</taxon>
        <taxon>Pleosporales</taxon>
        <taxon>Pleosporales incertae sedis</taxon>
        <taxon>Lojkania</taxon>
    </lineage>
</organism>
<gene>
    <name evidence="2" type="ORF">CC78DRAFT_577211</name>
</gene>
<feature type="region of interest" description="Disordered" evidence="1">
    <location>
        <begin position="168"/>
        <end position="188"/>
    </location>
</feature>
<feature type="compositionally biased region" description="Basic and acidic residues" evidence="1">
    <location>
        <begin position="171"/>
        <end position="188"/>
    </location>
</feature>
<evidence type="ECO:0000313" key="3">
    <source>
        <dbReference type="Proteomes" id="UP000800093"/>
    </source>
</evidence>
<evidence type="ECO:0000313" key="2">
    <source>
        <dbReference type="EMBL" id="KAF2267500.1"/>
    </source>
</evidence>
<feature type="region of interest" description="Disordered" evidence="1">
    <location>
        <begin position="83"/>
        <end position="138"/>
    </location>
</feature>
<proteinExistence type="predicted"/>
<reference evidence="3" key="1">
    <citation type="journal article" date="2020" name="Stud. Mycol.">
        <title>101 Dothideomycetes genomes: A test case for predicting lifestyles and emergence of pathogens.</title>
        <authorList>
            <person name="Haridas S."/>
            <person name="Albert R."/>
            <person name="Binder M."/>
            <person name="Bloem J."/>
            <person name="LaButti K."/>
            <person name="Salamov A."/>
            <person name="Andreopoulos B."/>
            <person name="Baker S."/>
            <person name="Barry K."/>
            <person name="Bills G."/>
            <person name="Bluhm B."/>
            <person name="Cannon C."/>
            <person name="Castanera R."/>
            <person name="Culley D."/>
            <person name="Daum C."/>
            <person name="Ezra D."/>
            <person name="Gonzalez J."/>
            <person name="Henrissat B."/>
            <person name="Kuo A."/>
            <person name="Liang C."/>
            <person name="Lipzen A."/>
            <person name="Lutzoni F."/>
            <person name="Magnuson J."/>
            <person name="Mondo S."/>
            <person name="Nolan M."/>
            <person name="Ohm R."/>
            <person name="Pangilinan J."/>
            <person name="Park H.-J."/>
            <person name="Ramirez L."/>
            <person name="Alfaro M."/>
            <person name="Sun H."/>
            <person name="Tritt A."/>
            <person name="Yoshinaga Y."/>
            <person name="Zwiers L.-H."/>
            <person name="Turgeon B."/>
            <person name="Goodwin S."/>
            <person name="Spatafora J."/>
            <person name="Crous P."/>
            <person name="Grigoriev I."/>
        </authorList>
    </citation>
    <scope>NUCLEOTIDE SEQUENCE [LARGE SCALE GENOMIC DNA]</scope>
    <source>
        <strain evidence="3">CBS 304.66</strain>
    </source>
</reference>
<evidence type="ECO:0000256" key="1">
    <source>
        <dbReference type="SAM" id="MobiDB-lite"/>
    </source>
</evidence>
<dbReference type="AlphaFoldDB" id="A0A9P4KF64"/>
<dbReference type="Proteomes" id="UP000800093">
    <property type="component" value="Unassembled WGS sequence"/>
</dbReference>
<accession>A0A9P4KF64</accession>
<dbReference type="EMBL" id="ML986591">
    <property type="protein sequence ID" value="KAF2267500.1"/>
    <property type="molecule type" value="Genomic_DNA"/>
</dbReference>